<accession>A0A1H7A4T0</accession>
<dbReference type="EMBL" id="FNZH01000005">
    <property type="protein sequence ID" value="SEJ58917.1"/>
    <property type="molecule type" value="Genomic_DNA"/>
</dbReference>
<evidence type="ECO:0000313" key="2">
    <source>
        <dbReference type="Proteomes" id="UP000199403"/>
    </source>
</evidence>
<proteinExistence type="predicted"/>
<sequence length="148" mass="16973">MIKGKFYFIFISVIIMAFLSSCEDDRGGAYMERMGMEGKKFTSFVIALDYGCHNCKDQFYKYVLEAYPEKCALIFKREPDAATLVNYQGLFSKKFVFIDSLDISFEMGITDKNTELALWENGKVKTFTFLEYEALIGALESTQIEGEN</sequence>
<name>A0A1H7A4T0_9BACT</name>
<dbReference type="PROSITE" id="PS51257">
    <property type="entry name" value="PROKAR_LIPOPROTEIN"/>
    <property type="match status" value="1"/>
</dbReference>
<keyword evidence="2" id="KW-1185">Reference proteome</keyword>
<dbReference type="RefSeq" id="WP_092176775.1">
    <property type="nucleotide sequence ID" value="NZ_FNZH01000005.1"/>
</dbReference>
<dbReference type="Proteomes" id="UP000199403">
    <property type="component" value="Unassembled WGS sequence"/>
</dbReference>
<reference evidence="2" key="1">
    <citation type="submission" date="2016-10" db="EMBL/GenBank/DDBJ databases">
        <authorList>
            <person name="Varghese N."/>
            <person name="Submissions S."/>
        </authorList>
    </citation>
    <scope>NUCLEOTIDE SEQUENCE [LARGE SCALE GENOMIC DNA]</scope>
    <source>
        <strain evidence="2">IBRC-M 10761</strain>
    </source>
</reference>
<dbReference type="STRING" id="1416801.SAMN05192553_105268"/>
<gene>
    <name evidence="1" type="ORF">SAMN05192553_105268</name>
</gene>
<protein>
    <submittedName>
        <fullName evidence="1">Uncharacterized protein</fullName>
    </submittedName>
</protein>
<dbReference type="AlphaFoldDB" id="A0A1H7A4T0"/>
<evidence type="ECO:0000313" key="1">
    <source>
        <dbReference type="EMBL" id="SEJ58917.1"/>
    </source>
</evidence>
<dbReference type="OrthoDB" id="841817at2"/>
<organism evidence="1 2">
    <name type="scientific">Cyclobacterium xiamenense</name>
    <dbReference type="NCBI Taxonomy" id="1297121"/>
    <lineage>
        <taxon>Bacteria</taxon>
        <taxon>Pseudomonadati</taxon>
        <taxon>Bacteroidota</taxon>
        <taxon>Cytophagia</taxon>
        <taxon>Cytophagales</taxon>
        <taxon>Cyclobacteriaceae</taxon>
        <taxon>Cyclobacterium</taxon>
    </lineage>
</organism>